<protein>
    <recommendedName>
        <fullName evidence="4">Transmembrane channel-like protein</fullName>
    </recommendedName>
</protein>
<feature type="transmembrane region" description="Helical" evidence="1">
    <location>
        <begin position="66"/>
        <end position="87"/>
    </location>
</feature>
<dbReference type="Proteomes" id="UP001432322">
    <property type="component" value="Unassembled WGS sequence"/>
</dbReference>
<feature type="non-terminal residue" evidence="2">
    <location>
        <position position="279"/>
    </location>
</feature>
<evidence type="ECO:0000313" key="2">
    <source>
        <dbReference type="EMBL" id="GMT34935.1"/>
    </source>
</evidence>
<reference evidence="2" key="1">
    <citation type="submission" date="2023-10" db="EMBL/GenBank/DDBJ databases">
        <title>Genome assembly of Pristionchus species.</title>
        <authorList>
            <person name="Yoshida K."/>
            <person name="Sommer R.J."/>
        </authorList>
    </citation>
    <scope>NUCLEOTIDE SEQUENCE</scope>
    <source>
        <strain evidence="2">RS5133</strain>
    </source>
</reference>
<dbReference type="PANTHER" id="PTHR23302">
    <property type="entry name" value="TRANSMEMBRANE CHANNEL-RELATED"/>
    <property type="match status" value="1"/>
</dbReference>
<dbReference type="GO" id="GO:0005886">
    <property type="term" value="C:plasma membrane"/>
    <property type="evidence" value="ECO:0007669"/>
    <property type="project" value="InterPro"/>
</dbReference>
<keyword evidence="1" id="KW-1133">Transmembrane helix</keyword>
<comment type="caution">
    <text evidence="2">The sequence shown here is derived from an EMBL/GenBank/DDBJ whole genome shotgun (WGS) entry which is preliminary data.</text>
</comment>
<keyword evidence="1" id="KW-0472">Membrane</keyword>
<dbReference type="GO" id="GO:0008381">
    <property type="term" value="F:mechanosensitive monoatomic ion channel activity"/>
    <property type="evidence" value="ECO:0007669"/>
    <property type="project" value="TreeGrafter"/>
</dbReference>
<keyword evidence="3" id="KW-1185">Reference proteome</keyword>
<proteinExistence type="predicted"/>
<feature type="transmembrane region" description="Helical" evidence="1">
    <location>
        <begin position="257"/>
        <end position="278"/>
    </location>
</feature>
<dbReference type="PANTHER" id="PTHR23302:SF40">
    <property type="entry name" value="TRANSMEMBRANE CHANNEL-LIKE PROTEIN"/>
    <property type="match status" value="1"/>
</dbReference>
<keyword evidence="1" id="KW-0812">Transmembrane</keyword>
<organism evidence="2 3">
    <name type="scientific">Pristionchus fissidentatus</name>
    <dbReference type="NCBI Taxonomy" id="1538716"/>
    <lineage>
        <taxon>Eukaryota</taxon>
        <taxon>Metazoa</taxon>
        <taxon>Ecdysozoa</taxon>
        <taxon>Nematoda</taxon>
        <taxon>Chromadorea</taxon>
        <taxon>Rhabditida</taxon>
        <taxon>Rhabditina</taxon>
        <taxon>Diplogasteromorpha</taxon>
        <taxon>Diplogasteroidea</taxon>
        <taxon>Neodiplogasteridae</taxon>
        <taxon>Pristionchus</taxon>
    </lineage>
</organism>
<accession>A0AAV5WWF2</accession>
<name>A0AAV5WWF2_9BILA</name>
<feature type="transmembrane region" description="Helical" evidence="1">
    <location>
        <begin position="160"/>
        <end position="182"/>
    </location>
</feature>
<evidence type="ECO:0000256" key="1">
    <source>
        <dbReference type="SAM" id="Phobius"/>
    </source>
</evidence>
<dbReference type="EMBL" id="BTSY01000006">
    <property type="protein sequence ID" value="GMT34935.1"/>
    <property type="molecule type" value="Genomic_DNA"/>
</dbReference>
<gene>
    <name evidence="2" type="ORF">PFISCL1PPCAC_26232</name>
</gene>
<evidence type="ECO:0008006" key="4">
    <source>
        <dbReference type="Google" id="ProtNLM"/>
    </source>
</evidence>
<feature type="non-terminal residue" evidence="2">
    <location>
        <position position="1"/>
    </location>
</feature>
<sequence>SIAQKYLEQQESKVPKSHLYMEELNKRLAVVRRYLYNFRTYLIPWEGKIKRIESHFGSVVSSYFTFLRWIVFVNLIISLLVIAFIVFPEVSNNFSHLSHWADRNRTRNRTVISEKIIPDNQTKHADRFGVVMQFDGHLKYSPIFYGFYSNRDYLTDKFKYALPLAYFLVTIAVFSISFFAILRKMAQNARLSKLSGSKAEQYIFNWKVFTGWDFTIGNNDTASNTVMAIVIKLRESIAEKRAAGEHNTKWSKRFLRLLANAMVISMLVFSIFAIWTAVQ</sequence>
<dbReference type="InterPro" id="IPR038900">
    <property type="entry name" value="TMC"/>
</dbReference>
<dbReference type="AlphaFoldDB" id="A0AAV5WWF2"/>
<evidence type="ECO:0000313" key="3">
    <source>
        <dbReference type="Proteomes" id="UP001432322"/>
    </source>
</evidence>